<dbReference type="EMBL" id="JAJGNP010000004">
    <property type="protein sequence ID" value="MCC4232622.1"/>
    <property type="molecule type" value="Genomic_DNA"/>
</dbReference>
<evidence type="ECO:0000313" key="1">
    <source>
        <dbReference type="EMBL" id="MCC4232622.1"/>
    </source>
</evidence>
<organism evidence="1 2">
    <name type="scientific">Sphingobium soli</name>
    <dbReference type="NCBI Taxonomy" id="1591116"/>
    <lineage>
        <taxon>Bacteria</taxon>
        <taxon>Pseudomonadati</taxon>
        <taxon>Pseudomonadota</taxon>
        <taxon>Alphaproteobacteria</taxon>
        <taxon>Sphingomonadales</taxon>
        <taxon>Sphingomonadaceae</taxon>
        <taxon>Sphingobium</taxon>
    </lineage>
</organism>
<keyword evidence="2" id="KW-1185">Reference proteome</keyword>
<dbReference type="Proteomes" id="UP001198830">
    <property type="component" value="Unassembled WGS sequence"/>
</dbReference>
<accession>A0ABS8H4J2</accession>
<dbReference type="InterPro" id="IPR007948">
    <property type="entry name" value="DUF736"/>
</dbReference>
<reference evidence="1 2" key="1">
    <citation type="submission" date="2021-10" db="EMBL/GenBank/DDBJ databases">
        <title>The diversity and Nitrogen Metabolism of Culturable Nitrate-Utilizing Bacteria Within the Oxygen Minimum Zone of the Changjiang (Yangtze River)Estuary.</title>
        <authorList>
            <person name="Zhang D."/>
            <person name="Zheng J."/>
            <person name="Liu S."/>
            <person name="He W."/>
        </authorList>
    </citation>
    <scope>NUCLEOTIDE SEQUENCE [LARGE SCALE GENOMIC DNA]</scope>
    <source>
        <strain evidence="1 2">FXH275-2</strain>
    </source>
</reference>
<dbReference type="RefSeq" id="WP_021228132.1">
    <property type="nucleotide sequence ID" value="NZ_JAJGNP010000004.1"/>
</dbReference>
<dbReference type="Pfam" id="PF05284">
    <property type="entry name" value="DUF736"/>
    <property type="match status" value="1"/>
</dbReference>
<protein>
    <submittedName>
        <fullName evidence="1">DUF736 domain-containing protein</fullName>
    </submittedName>
</protein>
<evidence type="ECO:0000313" key="2">
    <source>
        <dbReference type="Proteomes" id="UP001198830"/>
    </source>
</evidence>
<gene>
    <name evidence="1" type="ORF">LL253_07955</name>
</gene>
<sequence>MAKIGSFKKVSGELRGQITTLTLQAQSVRIVADEQASGNAPSHRVYIGDSVEIGAGWSKRTNDDRHYLSLKLDDPSFVAPIFAQLFDGENGEHDLVWTRPARRDRD</sequence>
<comment type="caution">
    <text evidence="1">The sequence shown here is derived from an EMBL/GenBank/DDBJ whole genome shotgun (WGS) entry which is preliminary data.</text>
</comment>
<name>A0ABS8H4J2_9SPHN</name>
<proteinExistence type="predicted"/>